<feature type="transmembrane region" description="Helical" evidence="1">
    <location>
        <begin position="200"/>
        <end position="225"/>
    </location>
</feature>
<accession>A0A806FIZ6</accession>
<sequence>MWADCCGCSACLPRTGSPVAGFWAWCAAICAALASYLHMVGNERIAARRLRELDGLARSQIALAGRGNALQRRLLEVCPGWEPSPTLLLQLLEAAIAQGVAIPRALECIGACCGGACAQVLGHVSAALLRGVCWDEAWAVLEHDGSSPASSALGLACRTLRAAWEDGVSPLPQIHAAIEQMDGSERARIEQRASRLSVRLLLPMGLCLLPAFLLIAVVPTIMSFMRM</sequence>
<protein>
    <submittedName>
        <fullName evidence="2">Hypothetical membrane associated protein</fullName>
    </submittedName>
</protein>
<reference evidence="2 3" key="1">
    <citation type="journal article" date="2011" name="J. Bacteriol.">
        <title>Genome Sequence of the Probiotic Strain Bifidobacterium animalis subsp. lactis CNCM I-2494.</title>
        <authorList>
            <person name="Chervaux C."/>
            <person name="Grimaldi C."/>
            <person name="Bolotin A."/>
            <person name="Quinquis B."/>
            <person name="Legrain-Raspaud S."/>
            <person name="van Hylckama Vlieg J.E."/>
            <person name="Denariaz G."/>
            <person name="Smokvina T."/>
        </authorList>
    </citation>
    <scope>NUCLEOTIDE SEQUENCE [LARGE SCALE GENOMIC DNA]</scope>
    <source>
        <strain evidence="2 3">CNCM I-2494</strain>
    </source>
</reference>
<dbReference type="KEGG" id="bnm:BALAC2494_00915"/>
<keyword evidence="1" id="KW-0472">Membrane</keyword>
<gene>
    <name evidence="2" type="ORF">BALAC2494_00915</name>
</gene>
<organism evidence="2 3">
    <name type="scientific">Bifidobacterium animalis subsp. lactis CNCM I-2494</name>
    <dbReference type="NCBI Taxonomy" id="1042403"/>
    <lineage>
        <taxon>Bacteria</taxon>
        <taxon>Bacillati</taxon>
        <taxon>Actinomycetota</taxon>
        <taxon>Actinomycetes</taxon>
        <taxon>Bifidobacteriales</taxon>
        <taxon>Bifidobacteriaceae</taxon>
        <taxon>Bifidobacterium</taxon>
    </lineage>
</organism>
<name>A0A806FIZ6_BIFAN</name>
<feature type="transmembrane region" description="Helical" evidence="1">
    <location>
        <begin position="22"/>
        <end position="41"/>
    </location>
</feature>
<keyword evidence="1" id="KW-1133">Transmembrane helix</keyword>
<evidence type="ECO:0000256" key="1">
    <source>
        <dbReference type="SAM" id="Phobius"/>
    </source>
</evidence>
<evidence type="ECO:0000313" key="3">
    <source>
        <dbReference type="Proteomes" id="UP000008394"/>
    </source>
</evidence>
<keyword evidence="1" id="KW-0812">Transmembrane</keyword>
<evidence type="ECO:0000313" key="2">
    <source>
        <dbReference type="EMBL" id="AEK29659.1"/>
    </source>
</evidence>
<dbReference type="EMBL" id="CP002915">
    <property type="protein sequence ID" value="AEK29659.1"/>
    <property type="molecule type" value="Genomic_DNA"/>
</dbReference>
<dbReference type="Proteomes" id="UP000008394">
    <property type="component" value="Chromosome"/>
</dbReference>
<dbReference type="AlphaFoldDB" id="A0A806FIZ6"/>
<proteinExistence type="predicted"/>